<dbReference type="Proteomes" id="UP001266305">
    <property type="component" value="Unassembled WGS sequence"/>
</dbReference>
<evidence type="ECO:0000313" key="1">
    <source>
        <dbReference type="EMBL" id="KAK2085911.1"/>
    </source>
</evidence>
<dbReference type="PANTHER" id="PTHR21608:SF8">
    <property type="entry name" value="KINESIN-LIKE PROTEIN KIF26B"/>
    <property type="match status" value="1"/>
</dbReference>
<dbReference type="PANTHER" id="PTHR21608">
    <property type="entry name" value="KINESIN-LIKE PROTEIN CG14535"/>
    <property type="match status" value="1"/>
</dbReference>
<organism evidence="1 2">
    <name type="scientific">Saguinus oedipus</name>
    <name type="common">Cotton-top tamarin</name>
    <name type="synonym">Oedipomidas oedipus</name>
    <dbReference type="NCBI Taxonomy" id="9490"/>
    <lineage>
        <taxon>Eukaryota</taxon>
        <taxon>Metazoa</taxon>
        <taxon>Chordata</taxon>
        <taxon>Craniata</taxon>
        <taxon>Vertebrata</taxon>
        <taxon>Euteleostomi</taxon>
        <taxon>Mammalia</taxon>
        <taxon>Eutheria</taxon>
        <taxon>Euarchontoglires</taxon>
        <taxon>Primates</taxon>
        <taxon>Haplorrhini</taxon>
        <taxon>Platyrrhini</taxon>
        <taxon>Cebidae</taxon>
        <taxon>Callitrichinae</taxon>
        <taxon>Saguinus</taxon>
    </lineage>
</organism>
<name>A0ABQ9TML3_SAGOE</name>
<proteinExistence type="predicted"/>
<accession>A0ABQ9TML3</accession>
<evidence type="ECO:0000313" key="2">
    <source>
        <dbReference type="Proteomes" id="UP001266305"/>
    </source>
</evidence>
<dbReference type="EMBL" id="JASSZA010000020">
    <property type="protein sequence ID" value="KAK2085911.1"/>
    <property type="molecule type" value="Genomic_DNA"/>
</dbReference>
<keyword evidence="2" id="KW-1185">Reference proteome</keyword>
<gene>
    <name evidence="1" type="primary">KIF26B_1</name>
    <name evidence="1" type="ORF">P7K49_035336</name>
</gene>
<protein>
    <submittedName>
        <fullName evidence="1">Kinesin-like protein kif26b</fullName>
    </submittedName>
</protein>
<reference evidence="1 2" key="1">
    <citation type="submission" date="2023-05" db="EMBL/GenBank/DDBJ databases">
        <title>B98-5 Cell Line De Novo Hybrid Assembly: An Optical Mapping Approach.</title>
        <authorList>
            <person name="Kananen K."/>
            <person name="Auerbach J.A."/>
            <person name="Kautto E."/>
            <person name="Blachly J.S."/>
        </authorList>
    </citation>
    <scope>NUCLEOTIDE SEQUENCE [LARGE SCALE GENOMIC DNA]</scope>
    <source>
        <strain evidence="1">B95-8</strain>
        <tissue evidence="1">Cell line</tissue>
    </source>
</reference>
<dbReference type="InterPro" id="IPR027640">
    <property type="entry name" value="Kinesin-like_fam"/>
</dbReference>
<sequence length="150" mass="17080">MGIRYPPGSQRRRLIPALSLDTSSPVRKPTNSASIRWVDGPLRSSQRGLGEPFEIKVYEIDDVERLQRRRGGTSKDVMCFNAKLKILEHRQQRIAEVRAKYEWLMKELEATKQYLMLDPNKWLSECKPGFHPIIVTHGPTRSAGLALGPG</sequence>
<comment type="caution">
    <text evidence="1">The sequence shown here is derived from an EMBL/GenBank/DDBJ whole genome shotgun (WGS) entry which is preliminary data.</text>
</comment>